<dbReference type="PRINTS" id="PR00469">
    <property type="entry name" value="PNDRDTASEII"/>
</dbReference>
<dbReference type="NCBIfam" id="TIGR01292">
    <property type="entry name" value="TRX_reduct"/>
    <property type="match status" value="1"/>
</dbReference>
<dbReference type="InterPro" id="IPR005982">
    <property type="entry name" value="Thioredox_Rdtase"/>
</dbReference>
<keyword evidence="1" id="KW-0285">Flavoprotein</keyword>
<keyword evidence="5" id="KW-0676">Redox-active center</keyword>
<evidence type="ECO:0000256" key="4">
    <source>
        <dbReference type="ARBA" id="ARBA00023157"/>
    </source>
</evidence>
<dbReference type="PROSITE" id="PS00573">
    <property type="entry name" value="PYRIDINE_REDOX_2"/>
    <property type="match status" value="1"/>
</dbReference>
<dbReference type="InterPro" id="IPR036188">
    <property type="entry name" value="FAD/NAD-bd_sf"/>
</dbReference>
<feature type="domain" description="FAD/NAD(P)-binding" evidence="6">
    <location>
        <begin position="29"/>
        <end position="322"/>
    </location>
</feature>
<keyword evidence="3" id="KW-0560">Oxidoreductase</keyword>
<protein>
    <submittedName>
        <fullName evidence="7">Thioredoxin-disulfide reductase</fullName>
    </submittedName>
</protein>
<keyword evidence="4" id="KW-1015">Disulfide bond</keyword>
<name>A0A1V0SIN1_9VIRU</name>
<dbReference type="InterPro" id="IPR050097">
    <property type="entry name" value="Ferredoxin-NADP_redctase_2"/>
</dbReference>
<reference evidence="7" key="1">
    <citation type="journal article" date="2017" name="Science">
        <title>Giant viruses with an expanded complement of translation system components.</title>
        <authorList>
            <person name="Schulz F."/>
            <person name="Yutin N."/>
            <person name="Ivanova N.N."/>
            <person name="Ortega D.R."/>
            <person name="Lee T.K."/>
            <person name="Vierheilig J."/>
            <person name="Daims H."/>
            <person name="Horn M."/>
            <person name="Wagner M."/>
            <person name="Jensen G.J."/>
            <person name="Kyrpides N.C."/>
            <person name="Koonin E.V."/>
            <person name="Woyke T."/>
        </authorList>
    </citation>
    <scope>NUCLEOTIDE SEQUENCE</scope>
    <source>
        <strain evidence="7">KNV1</strain>
    </source>
</reference>
<evidence type="ECO:0000256" key="2">
    <source>
        <dbReference type="ARBA" id="ARBA00022827"/>
    </source>
</evidence>
<evidence type="ECO:0000256" key="5">
    <source>
        <dbReference type="ARBA" id="ARBA00023284"/>
    </source>
</evidence>
<dbReference type="GO" id="GO:0019430">
    <property type="term" value="P:removal of superoxide radicals"/>
    <property type="evidence" value="ECO:0007669"/>
    <property type="project" value="InterPro"/>
</dbReference>
<dbReference type="Pfam" id="PF07992">
    <property type="entry name" value="Pyr_redox_2"/>
    <property type="match status" value="1"/>
</dbReference>
<organism evidence="7">
    <name type="scientific">Klosneuvirus KNV1</name>
    <dbReference type="NCBI Taxonomy" id="1977640"/>
    <lineage>
        <taxon>Viruses</taxon>
        <taxon>Varidnaviria</taxon>
        <taxon>Bamfordvirae</taxon>
        <taxon>Nucleocytoviricota</taxon>
        <taxon>Megaviricetes</taxon>
        <taxon>Imitervirales</taxon>
        <taxon>Mimiviridae</taxon>
        <taxon>Klosneuvirinae</taxon>
        <taxon>Klosneuvirus</taxon>
    </lineage>
</organism>
<evidence type="ECO:0000256" key="3">
    <source>
        <dbReference type="ARBA" id="ARBA00023002"/>
    </source>
</evidence>
<evidence type="ECO:0000256" key="1">
    <source>
        <dbReference type="ARBA" id="ARBA00022630"/>
    </source>
</evidence>
<dbReference type="Gene3D" id="3.50.50.60">
    <property type="entry name" value="FAD/NAD(P)-binding domain"/>
    <property type="match status" value="2"/>
</dbReference>
<dbReference type="InterPro" id="IPR023753">
    <property type="entry name" value="FAD/NAD-binding_dom"/>
</dbReference>
<accession>A0A1V0SIN1</accession>
<dbReference type="GO" id="GO:0004791">
    <property type="term" value="F:thioredoxin-disulfide reductase (NADPH) activity"/>
    <property type="evidence" value="ECO:0007669"/>
    <property type="project" value="InterPro"/>
</dbReference>
<proteinExistence type="predicted"/>
<evidence type="ECO:0000259" key="6">
    <source>
        <dbReference type="Pfam" id="PF07992"/>
    </source>
</evidence>
<keyword evidence="2" id="KW-0274">FAD</keyword>
<sequence>MDLRAQYKKYKNKYMELKKVIGGSSDNVYNVIIIGGGCAGLTAGLYCGRAELKPLLFAGNLEDKGGLLTKTSIVENFPSYTDGILGYDLIQNMEDQAVKYGTEIINKDVISVDTSKQPFKVTDSDKKDYYTHTVIVATGSTPNKLKLPNEDKLWSKGISSCAVCDGALYRNKKIVVVGGGDSACEEASFLTKFSDVIMIHRRDNLRASKIMQNKVLDNPKIKIIYDTIVTELRGEDKLTSIKCQNIKTNEEFNLEVDGLFYGLGLTPNSKLFKSILDMDSDGYIIKNKKSEFETATSVEGIFVAGDISDRIYRQAIVAAGDGCKAALDVNQYLLLKM</sequence>
<evidence type="ECO:0000313" key="7">
    <source>
        <dbReference type="EMBL" id="ARF11488.1"/>
    </source>
</evidence>
<dbReference type="SUPFAM" id="SSF51905">
    <property type="entry name" value="FAD/NAD(P)-binding domain"/>
    <property type="match status" value="1"/>
</dbReference>
<dbReference type="InterPro" id="IPR008255">
    <property type="entry name" value="Pyr_nucl-diS_OxRdtase_2_AS"/>
</dbReference>
<dbReference type="PRINTS" id="PR00368">
    <property type="entry name" value="FADPNR"/>
</dbReference>
<dbReference type="EMBL" id="KY684108">
    <property type="protein sequence ID" value="ARF11488.1"/>
    <property type="molecule type" value="Genomic_DNA"/>
</dbReference>
<dbReference type="PANTHER" id="PTHR48105">
    <property type="entry name" value="THIOREDOXIN REDUCTASE 1-RELATED-RELATED"/>
    <property type="match status" value="1"/>
</dbReference>
<gene>
    <name evidence="7" type="ORF">Klosneuvirus_1_345</name>
</gene>